<dbReference type="AlphaFoldDB" id="A0A1M5WJD1"/>
<evidence type="ECO:0000256" key="1">
    <source>
        <dbReference type="ARBA" id="ARBA00023122"/>
    </source>
</evidence>
<dbReference type="PANTHER" id="PTHR43080">
    <property type="entry name" value="CBS DOMAIN-CONTAINING PROTEIN CBSX3, MITOCHONDRIAL"/>
    <property type="match status" value="1"/>
</dbReference>
<keyword evidence="5" id="KW-1185">Reference proteome</keyword>
<dbReference type="InterPro" id="IPR046342">
    <property type="entry name" value="CBS_dom_sf"/>
</dbReference>
<name>A0A1M5WJD1_9FIRM</name>
<dbReference type="Gene3D" id="3.10.580.10">
    <property type="entry name" value="CBS-domain"/>
    <property type="match status" value="1"/>
</dbReference>
<evidence type="ECO:0000313" key="4">
    <source>
        <dbReference type="EMBL" id="SHH87636.1"/>
    </source>
</evidence>
<dbReference type="EMBL" id="FQXR01000005">
    <property type="protein sequence ID" value="SHH87636.1"/>
    <property type="molecule type" value="Genomic_DNA"/>
</dbReference>
<feature type="domain" description="CBS" evidence="3">
    <location>
        <begin position="7"/>
        <end position="64"/>
    </location>
</feature>
<dbReference type="Proteomes" id="UP000184389">
    <property type="component" value="Unassembled WGS sequence"/>
</dbReference>
<accession>A0A1M5WJD1</accession>
<dbReference type="InterPro" id="IPR000644">
    <property type="entry name" value="CBS_dom"/>
</dbReference>
<proteinExistence type="predicted"/>
<dbReference type="OrthoDB" id="9802114at2"/>
<reference evidence="4 5" key="1">
    <citation type="submission" date="2016-11" db="EMBL/GenBank/DDBJ databases">
        <authorList>
            <person name="Jaros S."/>
            <person name="Januszkiewicz K."/>
            <person name="Wedrychowicz H."/>
        </authorList>
    </citation>
    <scope>NUCLEOTIDE SEQUENCE [LARGE SCALE GENOMIC DNA]</scope>
    <source>
        <strain evidence="4 5">DSM 13106</strain>
    </source>
</reference>
<dbReference type="RefSeq" id="WP_072743953.1">
    <property type="nucleotide sequence ID" value="NZ_FQXR01000005.1"/>
</dbReference>
<dbReference type="PROSITE" id="PS51371">
    <property type="entry name" value="CBS"/>
    <property type="match status" value="2"/>
</dbReference>
<protein>
    <submittedName>
        <fullName evidence="4">CBS domain-containing protein</fullName>
    </submittedName>
</protein>
<dbReference type="STRING" id="1123281.SAMN02745180_01267"/>
<dbReference type="SMART" id="SM00116">
    <property type="entry name" value="CBS"/>
    <property type="match status" value="2"/>
</dbReference>
<keyword evidence="1 2" id="KW-0129">CBS domain</keyword>
<dbReference type="SUPFAM" id="SSF54631">
    <property type="entry name" value="CBS-domain pair"/>
    <property type="match status" value="1"/>
</dbReference>
<evidence type="ECO:0000313" key="5">
    <source>
        <dbReference type="Proteomes" id="UP000184389"/>
    </source>
</evidence>
<gene>
    <name evidence="4" type="ORF">SAMN02745180_01267</name>
</gene>
<evidence type="ECO:0000256" key="2">
    <source>
        <dbReference type="PROSITE-ProRule" id="PRU00703"/>
    </source>
</evidence>
<dbReference type="InterPro" id="IPR051257">
    <property type="entry name" value="Diverse_CBS-Domain"/>
</dbReference>
<feature type="domain" description="CBS" evidence="3">
    <location>
        <begin position="72"/>
        <end position="131"/>
    </location>
</feature>
<evidence type="ECO:0000259" key="3">
    <source>
        <dbReference type="PROSITE" id="PS51371"/>
    </source>
</evidence>
<sequence length="142" mass="15249">MKVKDIMTTNVQCANQSTTLEEVANKMKSLNVGSIPVCDSGNRLLGIVTDRDMVVRGLSQGLQSQAVAKDVMTVNPVTVSPDTDVNEATRLMSEHQIRRIPVVENGTLVGILAIGDMAVRDRLTDEAGNALSSISEPSRPNM</sequence>
<dbReference type="PANTHER" id="PTHR43080:SF2">
    <property type="entry name" value="CBS DOMAIN-CONTAINING PROTEIN"/>
    <property type="match status" value="1"/>
</dbReference>
<organism evidence="4 5">
    <name type="scientific">Sporanaerobacter acetigenes DSM 13106</name>
    <dbReference type="NCBI Taxonomy" id="1123281"/>
    <lineage>
        <taxon>Bacteria</taxon>
        <taxon>Bacillati</taxon>
        <taxon>Bacillota</taxon>
        <taxon>Tissierellia</taxon>
        <taxon>Tissierellales</taxon>
        <taxon>Sporanaerobacteraceae</taxon>
        <taxon>Sporanaerobacter</taxon>
    </lineage>
</organism>
<dbReference type="Pfam" id="PF00571">
    <property type="entry name" value="CBS"/>
    <property type="match status" value="2"/>
</dbReference>
<dbReference type="CDD" id="cd04622">
    <property type="entry name" value="CBS_pair_HRP1_like"/>
    <property type="match status" value="1"/>
</dbReference>